<evidence type="ECO:0000256" key="4">
    <source>
        <dbReference type="PROSITE-ProRule" id="PRU00433"/>
    </source>
</evidence>
<proteinExistence type="predicted"/>
<dbReference type="GO" id="GO:0009055">
    <property type="term" value="F:electron transfer activity"/>
    <property type="evidence" value="ECO:0007669"/>
    <property type="project" value="InterPro"/>
</dbReference>
<dbReference type="Pfam" id="PF13442">
    <property type="entry name" value="Cytochrome_CBB3"/>
    <property type="match status" value="1"/>
</dbReference>
<dbReference type="GO" id="GO:0046872">
    <property type="term" value="F:metal ion binding"/>
    <property type="evidence" value="ECO:0007669"/>
    <property type="project" value="UniProtKB-KW"/>
</dbReference>
<dbReference type="InterPro" id="IPR009056">
    <property type="entry name" value="Cyt_c-like_dom"/>
</dbReference>
<keyword evidence="2 4" id="KW-0479">Metal-binding</keyword>
<sequence length="213" mass="22273">MKRTSNILIVAALAGGALLSACGNKGAHNRKPGKIYAPDMYESRAYEFYSGRLAGLKPVEGTVKRGAMLPYHLKAEDTAQANAVRNPLVLDEAGIKEGKRLYDIYCGVCHGQKLDGNGPLYKGGDGPYPAAPASFIAGKVLGYSEGRIFHVITHGYNVMGSYASQLDIEQRWKVVAYIKNIQGGGKAPEPAAAPAADSAATAPAAAPAVAAAQ</sequence>
<protein>
    <submittedName>
        <fullName evidence="6">Cytochrome c</fullName>
    </submittedName>
</protein>
<evidence type="ECO:0000256" key="1">
    <source>
        <dbReference type="ARBA" id="ARBA00022617"/>
    </source>
</evidence>
<dbReference type="RefSeq" id="WP_123845884.1">
    <property type="nucleotide sequence ID" value="NZ_RPDH01000001.1"/>
</dbReference>
<dbReference type="Proteomes" id="UP000278351">
    <property type="component" value="Unassembled WGS sequence"/>
</dbReference>
<dbReference type="Gene3D" id="1.10.760.10">
    <property type="entry name" value="Cytochrome c-like domain"/>
    <property type="match status" value="1"/>
</dbReference>
<organism evidence="6 7">
    <name type="scientific">Chitinophaga lutea</name>
    <dbReference type="NCBI Taxonomy" id="2488634"/>
    <lineage>
        <taxon>Bacteria</taxon>
        <taxon>Pseudomonadati</taxon>
        <taxon>Bacteroidota</taxon>
        <taxon>Chitinophagia</taxon>
        <taxon>Chitinophagales</taxon>
        <taxon>Chitinophagaceae</taxon>
        <taxon>Chitinophaga</taxon>
    </lineage>
</organism>
<keyword evidence="3 4" id="KW-0408">Iron</keyword>
<dbReference type="SUPFAM" id="SSF46626">
    <property type="entry name" value="Cytochrome c"/>
    <property type="match status" value="1"/>
</dbReference>
<gene>
    <name evidence="6" type="ORF">EGT74_07520</name>
</gene>
<evidence type="ECO:0000313" key="7">
    <source>
        <dbReference type="Proteomes" id="UP000278351"/>
    </source>
</evidence>
<dbReference type="OrthoDB" id="9796771at2"/>
<evidence type="ECO:0000259" key="5">
    <source>
        <dbReference type="PROSITE" id="PS51007"/>
    </source>
</evidence>
<dbReference type="EMBL" id="RPDH01000001">
    <property type="protein sequence ID" value="RPE13367.1"/>
    <property type="molecule type" value="Genomic_DNA"/>
</dbReference>
<dbReference type="PROSITE" id="PS51007">
    <property type="entry name" value="CYTC"/>
    <property type="match status" value="1"/>
</dbReference>
<dbReference type="PROSITE" id="PS51257">
    <property type="entry name" value="PROKAR_LIPOPROTEIN"/>
    <property type="match status" value="1"/>
</dbReference>
<reference evidence="6 7" key="1">
    <citation type="submission" date="2018-11" db="EMBL/GenBank/DDBJ databases">
        <title>Chitinophaga lutea sp.nov., isolate from arsenic contaminated soil.</title>
        <authorList>
            <person name="Zong Y."/>
        </authorList>
    </citation>
    <scope>NUCLEOTIDE SEQUENCE [LARGE SCALE GENOMIC DNA]</scope>
    <source>
        <strain evidence="6 7">ZY74</strain>
    </source>
</reference>
<keyword evidence="7" id="KW-1185">Reference proteome</keyword>
<keyword evidence="1 4" id="KW-0349">Heme</keyword>
<dbReference type="InterPro" id="IPR036909">
    <property type="entry name" value="Cyt_c-like_dom_sf"/>
</dbReference>
<evidence type="ECO:0000313" key="6">
    <source>
        <dbReference type="EMBL" id="RPE13367.1"/>
    </source>
</evidence>
<dbReference type="AlphaFoldDB" id="A0A3N4QBL4"/>
<dbReference type="PANTHER" id="PTHR40394:SF2">
    <property type="entry name" value="QUINOL:CYTOCHROME C OXIDOREDUCTASE MEMBRANE PROTEIN"/>
    <property type="match status" value="1"/>
</dbReference>
<evidence type="ECO:0000256" key="2">
    <source>
        <dbReference type="ARBA" id="ARBA00022723"/>
    </source>
</evidence>
<feature type="domain" description="Cytochrome c" evidence="5">
    <location>
        <begin position="93"/>
        <end position="182"/>
    </location>
</feature>
<evidence type="ECO:0000256" key="3">
    <source>
        <dbReference type="ARBA" id="ARBA00023004"/>
    </source>
</evidence>
<dbReference type="PANTHER" id="PTHR40394">
    <property type="entry name" value="LIPOPROTEIN-RELATED"/>
    <property type="match status" value="1"/>
</dbReference>
<name>A0A3N4QBL4_9BACT</name>
<accession>A0A3N4QBL4</accession>
<comment type="caution">
    <text evidence="6">The sequence shown here is derived from an EMBL/GenBank/DDBJ whole genome shotgun (WGS) entry which is preliminary data.</text>
</comment>
<dbReference type="GO" id="GO:0020037">
    <property type="term" value="F:heme binding"/>
    <property type="evidence" value="ECO:0007669"/>
    <property type="project" value="InterPro"/>
</dbReference>